<proteinExistence type="predicted"/>
<sequence>MSTCSYTLCSLEGSSVLRYTSSEANPINEEEGRRHACEAGVGKCSSILVAFAFTFTAEWQLLHYTSRHAFRLNPTQQFA</sequence>
<comment type="caution">
    <text evidence="1">The sequence shown here is derived from an EMBL/GenBank/DDBJ whole genome shotgun (WGS) entry which is preliminary data.</text>
</comment>
<name>A0A6A4S2Z6_SCOMX</name>
<reference evidence="1 2" key="1">
    <citation type="submission" date="2019-06" db="EMBL/GenBank/DDBJ databases">
        <title>Draft genomes of female and male turbot (Scophthalmus maximus).</title>
        <authorList>
            <person name="Xu H."/>
            <person name="Xu X.-W."/>
            <person name="Shao C."/>
            <person name="Chen S."/>
        </authorList>
    </citation>
    <scope>NUCLEOTIDE SEQUENCE [LARGE SCALE GENOMIC DNA]</scope>
    <source>
        <strain evidence="1">Ysfricsl-2016a</strain>
        <tissue evidence="1">Blood</tissue>
    </source>
</reference>
<protein>
    <submittedName>
        <fullName evidence="1">Uncharacterized protein</fullName>
    </submittedName>
</protein>
<organism evidence="1 2">
    <name type="scientific">Scophthalmus maximus</name>
    <name type="common">Turbot</name>
    <name type="synonym">Psetta maxima</name>
    <dbReference type="NCBI Taxonomy" id="52904"/>
    <lineage>
        <taxon>Eukaryota</taxon>
        <taxon>Metazoa</taxon>
        <taxon>Chordata</taxon>
        <taxon>Craniata</taxon>
        <taxon>Vertebrata</taxon>
        <taxon>Euteleostomi</taxon>
        <taxon>Actinopterygii</taxon>
        <taxon>Neopterygii</taxon>
        <taxon>Teleostei</taxon>
        <taxon>Neoteleostei</taxon>
        <taxon>Acanthomorphata</taxon>
        <taxon>Carangaria</taxon>
        <taxon>Pleuronectiformes</taxon>
        <taxon>Pleuronectoidei</taxon>
        <taxon>Scophthalmidae</taxon>
        <taxon>Scophthalmus</taxon>
    </lineage>
</organism>
<evidence type="ECO:0000313" key="1">
    <source>
        <dbReference type="EMBL" id="KAF0026538.1"/>
    </source>
</evidence>
<evidence type="ECO:0000313" key="2">
    <source>
        <dbReference type="Proteomes" id="UP000438429"/>
    </source>
</evidence>
<dbReference type="EMBL" id="VEVO01000019">
    <property type="protein sequence ID" value="KAF0026538.1"/>
    <property type="molecule type" value="Genomic_DNA"/>
</dbReference>
<dbReference type="Proteomes" id="UP000438429">
    <property type="component" value="Unassembled WGS sequence"/>
</dbReference>
<accession>A0A6A4S2Z6</accession>
<dbReference type="AlphaFoldDB" id="A0A6A4S2Z6"/>
<gene>
    <name evidence="1" type="ORF">F2P81_021275</name>
</gene>